<dbReference type="EMBL" id="JASAOG010000451">
    <property type="protein sequence ID" value="KAK0039371.1"/>
    <property type="molecule type" value="Genomic_DNA"/>
</dbReference>
<gene>
    <name evidence="2" type="ORF">Bpfe_031204</name>
</gene>
<evidence type="ECO:0000313" key="3">
    <source>
        <dbReference type="Proteomes" id="UP001233172"/>
    </source>
</evidence>
<accession>A0AAD8ANB2</accession>
<feature type="compositionally biased region" description="Acidic residues" evidence="1">
    <location>
        <begin position="21"/>
        <end position="33"/>
    </location>
</feature>
<comment type="caution">
    <text evidence="2">The sequence shown here is derived from an EMBL/GenBank/DDBJ whole genome shotgun (WGS) entry which is preliminary data.</text>
</comment>
<evidence type="ECO:0000313" key="2">
    <source>
        <dbReference type="EMBL" id="KAK0039371.1"/>
    </source>
</evidence>
<name>A0AAD8ANB2_BIOPF</name>
<feature type="region of interest" description="Disordered" evidence="1">
    <location>
        <begin position="1"/>
        <end position="53"/>
    </location>
</feature>
<reference evidence="2" key="2">
    <citation type="submission" date="2023-04" db="EMBL/GenBank/DDBJ databases">
        <authorList>
            <person name="Bu L."/>
            <person name="Lu L."/>
            <person name="Laidemitt M.R."/>
            <person name="Zhang S.M."/>
            <person name="Mutuku M."/>
            <person name="Mkoji G."/>
            <person name="Steinauer M."/>
            <person name="Loker E.S."/>
        </authorList>
    </citation>
    <scope>NUCLEOTIDE SEQUENCE</scope>
    <source>
        <strain evidence="2">KasaAsao</strain>
        <tissue evidence="2">Whole Snail</tissue>
    </source>
</reference>
<dbReference type="Proteomes" id="UP001233172">
    <property type="component" value="Unassembled WGS sequence"/>
</dbReference>
<keyword evidence="3" id="KW-1185">Reference proteome</keyword>
<proteinExistence type="predicted"/>
<feature type="compositionally biased region" description="Polar residues" evidence="1">
    <location>
        <begin position="38"/>
        <end position="47"/>
    </location>
</feature>
<evidence type="ECO:0000256" key="1">
    <source>
        <dbReference type="SAM" id="MobiDB-lite"/>
    </source>
</evidence>
<sequence>MKRSNSGVKPSVEVKKPDTPEPVEVEELIDQQEDEKQNPQPEASPTTAPKPEVKTVLEDLQLKKALELLSDKAQAVKNGSGE</sequence>
<dbReference type="AlphaFoldDB" id="A0AAD8ANB2"/>
<protein>
    <submittedName>
        <fullName evidence="2">PDZ domain-containing protein</fullName>
    </submittedName>
</protein>
<reference evidence="2" key="1">
    <citation type="journal article" date="2023" name="PLoS Negl. Trop. Dis.">
        <title>A genome sequence for Biomphalaria pfeifferi, the major vector snail for the human-infecting parasite Schistosoma mansoni.</title>
        <authorList>
            <person name="Bu L."/>
            <person name="Lu L."/>
            <person name="Laidemitt M.R."/>
            <person name="Zhang S.M."/>
            <person name="Mutuku M."/>
            <person name="Mkoji G."/>
            <person name="Steinauer M."/>
            <person name="Loker E.S."/>
        </authorList>
    </citation>
    <scope>NUCLEOTIDE SEQUENCE</scope>
    <source>
        <strain evidence="2">KasaAsao</strain>
    </source>
</reference>
<organism evidence="2 3">
    <name type="scientific">Biomphalaria pfeifferi</name>
    <name type="common">Bloodfluke planorb</name>
    <name type="synonym">Freshwater snail</name>
    <dbReference type="NCBI Taxonomy" id="112525"/>
    <lineage>
        <taxon>Eukaryota</taxon>
        <taxon>Metazoa</taxon>
        <taxon>Spiralia</taxon>
        <taxon>Lophotrochozoa</taxon>
        <taxon>Mollusca</taxon>
        <taxon>Gastropoda</taxon>
        <taxon>Heterobranchia</taxon>
        <taxon>Euthyneura</taxon>
        <taxon>Panpulmonata</taxon>
        <taxon>Hygrophila</taxon>
        <taxon>Lymnaeoidea</taxon>
        <taxon>Planorbidae</taxon>
        <taxon>Biomphalaria</taxon>
    </lineage>
</organism>